<name>A0A517SL13_9PLAN</name>
<organism evidence="2 3">
    <name type="scientific">Caulifigura coniformis</name>
    <dbReference type="NCBI Taxonomy" id="2527983"/>
    <lineage>
        <taxon>Bacteria</taxon>
        <taxon>Pseudomonadati</taxon>
        <taxon>Planctomycetota</taxon>
        <taxon>Planctomycetia</taxon>
        <taxon>Planctomycetales</taxon>
        <taxon>Planctomycetaceae</taxon>
        <taxon>Caulifigura</taxon>
    </lineage>
</organism>
<gene>
    <name evidence="2" type="ORF">Pan44_48740</name>
</gene>
<dbReference type="Proteomes" id="UP000315700">
    <property type="component" value="Chromosome"/>
</dbReference>
<sequence length="604" mass="65353">MKRTVPLLITAIVGFVLVCSAFVPAAESWGEKALIWFDLLAGIAFILGGANLVGSQLKKISARRRGWGYALVTLVAFVITLTVGVLKLGVRPAQNQEFYGESFAPLPVDQLPAVTIDAAISDDVRSEQLPPSVRRQVTFTDAGLRVAGWLTPSQVADLSEVQPTLDWQCSIEKLAGLAVPPPAFRGRLAYRPDHQALSFKGVLSDVEKTELAQLAPESEPFRQAADNLAEKSNRKFSVAEATPPPGFELPPALASRAVLSDSTIQWTGPMSMADRTALALGSLRSRIAYPMGAEQLAAFQASLTADGPLNEDQQKAIARIASKDFSEDLIATINTAGVSAPGAKSACELVAERDSGVADLDPVIPAAPAVELNPAQKQAITAFVKAQTHDWTALETALKAAGPLTGSQSAAISEFQQKLPTIGQRNRQIFDELAMSGRLTPAQRQFLLKDYEVERTWQAAVARLFFTAHEVKYAWSGEFNQQGSRFWWLFEYIFQPIQSMMFALLAFYVASAAFRAFRAKNVEAILLLGTAFIILLGRTYVGSLATAWLPRESPLRLENLSVDIMRVFNSAGNRAIMIGIALGIASTSLKILLGIDRSHIGGKD</sequence>
<proteinExistence type="predicted"/>
<evidence type="ECO:0000256" key="1">
    <source>
        <dbReference type="SAM" id="Phobius"/>
    </source>
</evidence>
<evidence type="ECO:0000313" key="2">
    <source>
        <dbReference type="EMBL" id="QDT56814.1"/>
    </source>
</evidence>
<dbReference type="InParanoid" id="A0A517SL13"/>
<feature type="transmembrane region" description="Helical" evidence="1">
    <location>
        <begin position="575"/>
        <end position="593"/>
    </location>
</feature>
<feature type="transmembrane region" description="Helical" evidence="1">
    <location>
        <begin position="35"/>
        <end position="54"/>
    </location>
</feature>
<dbReference type="AlphaFoldDB" id="A0A517SL13"/>
<keyword evidence="1" id="KW-0812">Transmembrane</keyword>
<dbReference type="RefSeq" id="WP_145034233.1">
    <property type="nucleotide sequence ID" value="NZ_CP036271.1"/>
</dbReference>
<dbReference type="EMBL" id="CP036271">
    <property type="protein sequence ID" value="QDT56814.1"/>
    <property type="molecule type" value="Genomic_DNA"/>
</dbReference>
<dbReference type="KEGG" id="ccos:Pan44_48740"/>
<protein>
    <submittedName>
        <fullName evidence="2">Uncharacterized protein</fullName>
    </submittedName>
</protein>
<dbReference type="OrthoDB" id="259178at2"/>
<evidence type="ECO:0000313" key="3">
    <source>
        <dbReference type="Proteomes" id="UP000315700"/>
    </source>
</evidence>
<keyword evidence="1" id="KW-1133">Transmembrane helix</keyword>
<feature type="transmembrane region" description="Helical" evidence="1">
    <location>
        <begin position="524"/>
        <end position="549"/>
    </location>
</feature>
<accession>A0A517SL13</accession>
<reference evidence="2 3" key="1">
    <citation type="submission" date="2019-02" db="EMBL/GenBank/DDBJ databases">
        <title>Deep-cultivation of Planctomycetes and their phenomic and genomic characterization uncovers novel biology.</title>
        <authorList>
            <person name="Wiegand S."/>
            <person name="Jogler M."/>
            <person name="Boedeker C."/>
            <person name="Pinto D."/>
            <person name="Vollmers J."/>
            <person name="Rivas-Marin E."/>
            <person name="Kohn T."/>
            <person name="Peeters S.H."/>
            <person name="Heuer A."/>
            <person name="Rast P."/>
            <person name="Oberbeckmann S."/>
            <person name="Bunk B."/>
            <person name="Jeske O."/>
            <person name="Meyerdierks A."/>
            <person name="Storesund J.E."/>
            <person name="Kallscheuer N."/>
            <person name="Luecker S."/>
            <person name="Lage O.M."/>
            <person name="Pohl T."/>
            <person name="Merkel B.J."/>
            <person name="Hornburger P."/>
            <person name="Mueller R.-W."/>
            <person name="Bruemmer F."/>
            <person name="Labrenz M."/>
            <person name="Spormann A.M."/>
            <person name="Op den Camp H."/>
            <person name="Overmann J."/>
            <person name="Amann R."/>
            <person name="Jetten M.S.M."/>
            <person name="Mascher T."/>
            <person name="Medema M.H."/>
            <person name="Devos D.P."/>
            <person name="Kaster A.-K."/>
            <person name="Ovreas L."/>
            <person name="Rohde M."/>
            <person name="Galperin M.Y."/>
            <person name="Jogler C."/>
        </authorList>
    </citation>
    <scope>NUCLEOTIDE SEQUENCE [LARGE SCALE GENOMIC DNA]</scope>
    <source>
        <strain evidence="2 3">Pan44</strain>
    </source>
</reference>
<feature type="transmembrane region" description="Helical" evidence="1">
    <location>
        <begin position="66"/>
        <end position="86"/>
    </location>
</feature>
<keyword evidence="1" id="KW-0472">Membrane</keyword>
<feature type="transmembrane region" description="Helical" evidence="1">
    <location>
        <begin position="499"/>
        <end position="517"/>
    </location>
</feature>
<keyword evidence="3" id="KW-1185">Reference proteome</keyword>